<keyword evidence="3" id="KW-1185">Reference proteome</keyword>
<reference evidence="2" key="1">
    <citation type="submission" date="2023-03" db="EMBL/GenBank/DDBJ databases">
        <title>Massive genome expansion in bonnet fungi (Mycena s.s.) driven by repeated elements and novel gene families across ecological guilds.</title>
        <authorList>
            <consortium name="Lawrence Berkeley National Laboratory"/>
            <person name="Harder C.B."/>
            <person name="Miyauchi S."/>
            <person name="Viragh M."/>
            <person name="Kuo A."/>
            <person name="Thoen E."/>
            <person name="Andreopoulos B."/>
            <person name="Lu D."/>
            <person name="Skrede I."/>
            <person name="Drula E."/>
            <person name="Henrissat B."/>
            <person name="Morin E."/>
            <person name="Kohler A."/>
            <person name="Barry K."/>
            <person name="LaButti K."/>
            <person name="Morin E."/>
            <person name="Salamov A."/>
            <person name="Lipzen A."/>
            <person name="Mereny Z."/>
            <person name="Hegedus B."/>
            <person name="Baldrian P."/>
            <person name="Stursova M."/>
            <person name="Weitz H."/>
            <person name="Taylor A."/>
            <person name="Grigoriev I.V."/>
            <person name="Nagy L.G."/>
            <person name="Martin F."/>
            <person name="Kauserud H."/>
        </authorList>
    </citation>
    <scope>NUCLEOTIDE SEQUENCE</scope>
    <source>
        <strain evidence="2">CBHHK067</strain>
    </source>
</reference>
<comment type="caution">
    <text evidence="2">The sequence shown here is derived from an EMBL/GenBank/DDBJ whole genome shotgun (WGS) entry which is preliminary data.</text>
</comment>
<protein>
    <submittedName>
        <fullName evidence="2">Uncharacterized protein</fullName>
    </submittedName>
</protein>
<feature type="region of interest" description="Disordered" evidence="1">
    <location>
        <begin position="149"/>
        <end position="242"/>
    </location>
</feature>
<name>A0AAD7H2M2_MYCRO</name>
<sequence>MTKSQAGHNNIGYRYVGNIIVDAHPPYLASQDIREPAKAQWVLTDLVNMAHFLEPHVSGDGNNGLSLAAIKFRFHLFLANTQKVLVIYKGVHYLKTRSGGSWDDDFGANVLTEMEAEVWEGIVLSRPECAPFRNKGWPPYPFFERLDPAKSKGDNSYRPRSGVQLMGNFGRYSPDRPDESQMGISQDQDDKISQLDLNTSSTQTSSSIPSTPSTPAPKKRRAASSTADKSSRKKAHLNPQDALLSVSRSLDAFGERMSTATRELTEVLRTTNTNSTPERRKTALNLAKKEKWLNVADQLRLGRLVGTGQTADEYMSWAREGSPERKSWVSDALGYDPDYYKTAPPP</sequence>
<feature type="region of interest" description="Disordered" evidence="1">
    <location>
        <begin position="318"/>
        <end position="346"/>
    </location>
</feature>
<evidence type="ECO:0000313" key="3">
    <source>
        <dbReference type="Proteomes" id="UP001221757"/>
    </source>
</evidence>
<proteinExistence type="predicted"/>
<gene>
    <name evidence="2" type="ORF">B0H17DRAFT_1190465</name>
</gene>
<accession>A0AAD7H2M2</accession>
<organism evidence="2 3">
    <name type="scientific">Mycena rosella</name>
    <name type="common">Pink bonnet</name>
    <name type="synonym">Agaricus rosellus</name>
    <dbReference type="NCBI Taxonomy" id="1033263"/>
    <lineage>
        <taxon>Eukaryota</taxon>
        <taxon>Fungi</taxon>
        <taxon>Dikarya</taxon>
        <taxon>Basidiomycota</taxon>
        <taxon>Agaricomycotina</taxon>
        <taxon>Agaricomycetes</taxon>
        <taxon>Agaricomycetidae</taxon>
        <taxon>Agaricales</taxon>
        <taxon>Marasmiineae</taxon>
        <taxon>Mycenaceae</taxon>
        <taxon>Mycena</taxon>
    </lineage>
</organism>
<dbReference type="Proteomes" id="UP001221757">
    <property type="component" value="Unassembled WGS sequence"/>
</dbReference>
<dbReference type="EMBL" id="JARKIE010000001">
    <property type="protein sequence ID" value="KAJ7710774.1"/>
    <property type="molecule type" value="Genomic_DNA"/>
</dbReference>
<evidence type="ECO:0000313" key="2">
    <source>
        <dbReference type="EMBL" id="KAJ7710774.1"/>
    </source>
</evidence>
<evidence type="ECO:0000256" key="1">
    <source>
        <dbReference type="SAM" id="MobiDB-lite"/>
    </source>
</evidence>
<dbReference type="AlphaFoldDB" id="A0AAD7H2M2"/>
<feature type="compositionally biased region" description="Low complexity" evidence="1">
    <location>
        <begin position="199"/>
        <end position="213"/>
    </location>
</feature>